<feature type="compositionally biased region" description="Low complexity" evidence="1">
    <location>
        <begin position="61"/>
        <end position="72"/>
    </location>
</feature>
<dbReference type="InterPro" id="IPR052025">
    <property type="entry name" value="Xyloglucanase_GH74"/>
</dbReference>
<dbReference type="InterPro" id="IPR015943">
    <property type="entry name" value="WD40/YVTN_repeat-like_dom_sf"/>
</dbReference>
<dbReference type="InParanoid" id="D1C778"/>
<dbReference type="SUPFAM" id="SSF110296">
    <property type="entry name" value="Oligoxyloglucan reducing end-specific cellobiohydrolase"/>
    <property type="match status" value="1"/>
</dbReference>
<dbReference type="PROSITE" id="PS51257">
    <property type="entry name" value="PROKAR_LIPOPROTEIN"/>
    <property type="match status" value="1"/>
</dbReference>
<organism evidence="3 4">
    <name type="scientific">Sphaerobacter thermophilus (strain ATCC 49802 / DSM 20745 / KCCM 41009 / NCIMB 13125 / S 6022)</name>
    <dbReference type="NCBI Taxonomy" id="479434"/>
    <lineage>
        <taxon>Bacteria</taxon>
        <taxon>Pseudomonadati</taxon>
        <taxon>Thermomicrobiota</taxon>
        <taxon>Thermomicrobia</taxon>
        <taxon>Sphaerobacterales</taxon>
        <taxon>Sphaerobacterineae</taxon>
        <taxon>Sphaerobacteraceae</taxon>
        <taxon>Sphaerobacter</taxon>
    </lineage>
</organism>
<feature type="compositionally biased region" description="Pro residues" evidence="1">
    <location>
        <begin position="48"/>
        <end position="60"/>
    </location>
</feature>
<dbReference type="eggNOG" id="COG4447">
    <property type="taxonomic scope" value="Bacteria"/>
</dbReference>
<gene>
    <name evidence="3" type="ordered locus">Sthe_2303</name>
</gene>
<feature type="signal peptide" evidence="2">
    <location>
        <begin position="1"/>
        <end position="21"/>
    </location>
</feature>
<dbReference type="STRING" id="479434.Sthe_2303"/>
<keyword evidence="3" id="KW-0378">Hydrolase</keyword>
<dbReference type="Proteomes" id="UP000002027">
    <property type="component" value="Chromosome 1"/>
</dbReference>
<accession>D1C778</accession>
<evidence type="ECO:0000313" key="4">
    <source>
        <dbReference type="Proteomes" id="UP000002027"/>
    </source>
</evidence>
<dbReference type="HOGENOM" id="CLU_703785_0_0_0"/>
<reference evidence="4" key="1">
    <citation type="submission" date="2009-11" db="EMBL/GenBank/DDBJ databases">
        <title>The complete chromosome 1 of Sphaerobacter thermophilus DSM 20745.</title>
        <authorList>
            <person name="Lucas S."/>
            <person name="Copeland A."/>
            <person name="Lapidus A."/>
            <person name="Glavina del Rio T."/>
            <person name="Dalin E."/>
            <person name="Tice H."/>
            <person name="Bruce D."/>
            <person name="Goodwin L."/>
            <person name="Pitluck S."/>
            <person name="Kyrpides N."/>
            <person name="Mavromatis K."/>
            <person name="Ivanova N."/>
            <person name="Mikhailova N."/>
            <person name="LaButti K.M."/>
            <person name="Clum A."/>
            <person name="Sun H.I."/>
            <person name="Brettin T."/>
            <person name="Detter J.C."/>
            <person name="Han C."/>
            <person name="Larimer F."/>
            <person name="Land M."/>
            <person name="Hauser L."/>
            <person name="Markowitz V."/>
            <person name="Cheng J.F."/>
            <person name="Hugenholtz P."/>
            <person name="Woyke T."/>
            <person name="Wu D."/>
            <person name="Steenblock K."/>
            <person name="Schneider S."/>
            <person name="Pukall R."/>
            <person name="Goeker M."/>
            <person name="Klenk H.P."/>
            <person name="Eisen J.A."/>
        </authorList>
    </citation>
    <scope>NUCLEOTIDE SEQUENCE [LARGE SCALE GENOMIC DNA]</scope>
    <source>
        <strain evidence="4">ATCC 49802 / DSM 20745 / S 6022</strain>
    </source>
</reference>
<dbReference type="InterPro" id="IPR002860">
    <property type="entry name" value="BNR_rpt"/>
</dbReference>
<dbReference type="GO" id="GO:0016787">
    <property type="term" value="F:hydrolase activity"/>
    <property type="evidence" value="ECO:0007669"/>
    <property type="project" value="UniProtKB-KW"/>
</dbReference>
<dbReference type="PANTHER" id="PTHR43739">
    <property type="entry name" value="XYLOGLUCANASE (EUROFUNG)"/>
    <property type="match status" value="1"/>
</dbReference>
<evidence type="ECO:0000256" key="2">
    <source>
        <dbReference type="SAM" id="SignalP"/>
    </source>
</evidence>
<feature type="chain" id="PRO_5003021490" evidence="2">
    <location>
        <begin position="22"/>
        <end position="392"/>
    </location>
</feature>
<dbReference type="EMBL" id="CP001823">
    <property type="protein sequence ID" value="ACZ39724.1"/>
    <property type="molecule type" value="Genomic_DNA"/>
</dbReference>
<sequence>MTKRRYHFAALLIIGLWLLSACGGGSETATTPPDRGTAETPTVTVSPTEPPAEPATPEPTPADSDPTATPETIPDATTVSPLTIDGERVVEIAVPAPGLDIVYAVAGNALYRRDGDEEWTKVSEGATEAHILADPTHPDIIYRGDHSPCARGGDPVPFERSTDGGATWETIPTAENIRPLVIDPLNTSRLYGESCQLAISVDGGETWELSSPVAGFDVTSLGLIATQLYGIFTSEGGTSRVVALDVSTPTSPVTGPALLEFWGGGVLLASVDKVIVGEPHGIHISTDNGETWEFSRAGLEEVTLSVNALTQPIPEEEQGRGFGIFALAVDPRQPERIFAGTIRGLYRSDDNGVTWQRVPEVDEVKVRTLAFARGGTLLYATTDEGALVLTNP</sequence>
<protein>
    <submittedName>
        <fullName evidence="3">Glycosyl hydrolase BNR repeat-containing protein</fullName>
    </submittedName>
</protein>
<dbReference type="Gene3D" id="2.130.10.10">
    <property type="entry name" value="YVTN repeat-like/Quinoprotein amine dehydrogenase"/>
    <property type="match status" value="2"/>
</dbReference>
<dbReference type="KEGG" id="sti:Sthe_2303"/>
<keyword evidence="4" id="KW-1185">Reference proteome</keyword>
<feature type="compositionally biased region" description="Low complexity" evidence="1">
    <location>
        <begin position="38"/>
        <end position="47"/>
    </location>
</feature>
<name>D1C778_SPHTD</name>
<dbReference type="RefSeq" id="WP_012872765.1">
    <property type="nucleotide sequence ID" value="NC_013523.1"/>
</dbReference>
<dbReference type="PANTHER" id="PTHR43739:SF5">
    <property type="entry name" value="EXO-ALPHA-SIALIDASE"/>
    <property type="match status" value="1"/>
</dbReference>
<proteinExistence type="predicted"/>
<dbReference type="AlphaFoldDB" id="D1C778"/>
<evidence type="ECO:0000256" key="1">
    <source>
        <dbReference type="SAM" id="MobiDB-lite"/>
    </source>
</evidence>
<dbReference type="GO" id="GO:0010411">
    <property type="term" value="P:xyloglucan metabolic process"/>
    <property type="evidence" value="ECO:0007669"/>
    <property type="project" value="TreeGrafter"/>
</dbReference>
<keyword evidence="2" id="KW-0732">Signal</keyword>
<dbReference type="CDD" id="cd15482">
    <property type="entry name" value="Sialidase_non-viral"/>
    <property type="match status" value="1"/>
</dbReference>
<evidence type="ECO:0000313" key="3">
    <source>
        <dbReference type="EMBL" id="ACZ39724.1"/>
    </source>
</evidence>
<feature type="region of interest" description="Disordered" evidence="1">
    <location>
        <begin position="24"/>
        <end position="78"/>
    </location>
</feature>
<reference evidence="3 4" key="2">
    <citation type="journal article" date="2010" name="Stand. Genomic Sci.">
        <title>Complete genome sequence of Desulfohalobium retbaense type strain (HR(100)).</title>
        <authorList>
            <person name="Spring S."/>
            <person name="Nolan M."/>
            <person name="Lapidus A."/>
            <person name="Glavina Del Rio T."/>
            <person name="Copeland A."/>
            <person name="Tice H."/>
            <person name="Cheng J.F."/>
            <person name="Lucas S."/>
            <person name="Land M."/>
            <person name="Chen F."/>
            <person name="Bruce D."/>
            <person name="Goodwin L."/>
            <person name="Pitluck S."/>
            <person name="Ivanova N."/>
            <person name="Mavromatis K."/>
            <person name="Mikhailova N."/>
            <person name="Pati A."/>
            <person name="Chen A."/>
            <person name="Palaniappan K."/>
            <person name="Hauser L."/>
            <person name="Chang Y.J."/>
            <person name="Jeffries C.D."/>
            <person name="Munk C."/>
            <person name="Kiss H."/>
            <person name="Chain P."/>
            <person name="Han C."/>
            <person name="Brettin T."/>
            <person name="Detter J.C."/>
            <person name="Schuler E."/>
            <person name="Goker M."/>
            <person name="Rohde M."/>
            <person name="Bristow J."/>
            <person name="Eisen J.A."/>
            <person name="Markowitz V."/>
            <person name="Hugenholtz P."/>
            <person name="Kyrpides N.C."/>
            <person name="Klenk H.P."/>
        </authorList>
    </citation>
    <scope>NUCLEOTIDE SEQUENCE [LARGE SCALE GENOMIC DNA]</scope>
    <source>
        <strain evidence="4">ATCC 49802 / DSM 20745 / S 6022</strain>
    </source>
</reference>
<dbReference type="Pfam" id="PF02012">
    <property type="entry name" value="BNR"/>
    <property type="match status" value="2"/>
</dbReference>